<proteinExistence type="predicted"/>
<evidence type="ECO:0000313" key="1">
    <source>
        <dbReference type="EMBL" id="MBX60561.1"/>
    </source>
</evidence>
<protein>
    <submittedName>
        <fullName evidence="1">Uncharacterized protein</fullName>
    </submittedName>
</protein>
<organism evidence="1">
    <name type="scientific">Rhizophora mucronata</name>
    <name type="common">Asiatic mangrove</name>
    <dbReference type="NCBI Taxonomy" id="61149"/>
    <lineage>
        <taxon>Eukaryota</taxon>
        <taxon>Viridiplantae</taxon>
        <taxon>Streptophyta</taxon>
        <taxon>Embryophyta</taxon>
        <taxon>Tracheophyta</taxon>
        <taxon>Spermatophyta</taxon>
        <taxon>Magnoliopsida</taxon>
        <taxon>eudicotyledons</taxon>
        <taxon>Gunneridae</taxon>
        <taxon>Pentapetalae</taxon>
        <taxon>rosids</taxon>
        <taxon>fabids</taxon>
        <taxon>Malpighiales</taxon>
        <taxon>Rhizophoraceae</taxon>
        <taxon>Rhizophora</taxon>
    </lineage>
</organism>
<name>A0A2P2Q0P1_RHIMU</name>
<accession>A0A2P2Q0P1</accession>
<sequence>MIGKVVCFFFLLCSI</sequence>
<reference evidence="1" key="1">
    <citation type="submission" date="2018-02" db="EMBL/GenBank/DDBJ databases">
        <title>Rhizophora mucronata_Transcriptome.</title>
        <authorList>
            <person name="Meera S.P."/>
            <person name="Sreeshan A."/>
            <person name="Augustine A."/>
        </authorList>
    </citation>
    <scope>NUCLEOTIDE SEQUENCE</scope>
    <source>
        <tissue evidence="1">Leaf</tissue>
    </source>
</reference>
<dbReference type="EMBL" id="GGEC01080077">
    <property type="protein sequence ID" value="MBX60561.1"/>
    <property type="molecule type" value="Transcribed_RNA"/>
</dbReference>